<dbReference type="InterPro" id="IPR001387">
    <property type="entry name" value="Cro/C1-type_HTH"/>
</dbReference>
<organism evidence="2 3">
    <name type="scientific">Phyllobacterium ifriqiyense</name>
    <dbReference type="NCBI Taxonomy" id="314238"/>
    <lineage>
        <taxon>Bacteria</taxon>
        <taxon>Pseudomonadati</taxon>
        <taxon>Pseudomonadota</taxon>
        <taxon>Alphaproteobacteria</taxon>
        <taxon>Hyphomicrobiales</taxon>
        <taxon>Phyllobacteriaceae</taxon>
        <taxon>Phyllobacterium</taxon>
    </lineage>
</organism>
<dbReference type="Pfam" id="PF01381">
    <property type="entry name" value="HTH_3"/>
    <property type="match status" value="1"/>
</dbReference>
<evidence type="ECO:0000313" key="3">
    <source>
        <dbReference type="Proteomes" id="UP001237780"/>
    </source>
</evidence>
<dbReference type="RefSeq" id="WP_307282839.1">
    <property type="nucleotide sequence ID" value="NZ_JAUSZT010000003.1"/>
</dbReference>
<protein>
    <submittedName>
        <fullName evidence="2">Ribosome-binding protein aMBF1 (Putative translation factor)</fullName>
    </submittedName>
</protein>
<evidence type="ECO:0000313" key="2">
    <source>
        <dbReference type="EMBL" id="MDQ0998192.1"/>
    </source>
</evidence>
<evidence type="ECO:0000259" key="1">
    <source>
        <dbReference type="PROSITE" id="PS50943"/>
    </source>
</evidence>
<accession>A0ABU0SBQ1</accession>
<sequence>MKTLGKLKEKYMNDPEFRKHYKQADLEYSVIELLIRSRTQAKMTQAELAKRMATTQSAIARLEGGRVSPSIATLRRYAEATGFELRVDMTPL</sequence>
<dbReference type="EMBL" id="JAUSZT010000003">
    <property type="protein sequence ID" value="MDQ0998192.1"/>
    <property type="molecule type" value="Genomic_DNA"/>
</dbReference>
<dbReference type="Gene3D" id="1.10.260.40">
    <property type="entry name" value="lambda repressor-like DNA-binding domains"/>
    <property type="match status" value="1"/>
</dbReference>
<gene>
    <name evidence="2" type="ORF">QFZ34_003374</name>
</gene>
<dbReference type="CDD" id="cd00093">
    <property type="entry name" value="HTH_XRE"/>
    <property type="match status" value="1"/>
</dbReference>
<feature type="domain" description="HTH cro/C1-type" evidence="1">
    <location>
        <begin position="34"/>
        <end position="92"/>
    </location>
</feature>
<keyword evidence="3" id="KW-1185">Reference proteome</keyword>
<dbReference type="PROSITE" id="PS50943">
    <property type="entry name" value="HTH_CROC1"/>
    <property type="match status" value="1"/>
</dbReference>
<dbReference type="InterPro" id="IPR010982">
    <property type="entry name" value="Lambda_DNA-bd_dom_sf"/>
</dbReference>
<comment type="caution">
    <text evidence="2">The sequence shown here is derived from an EMBL/GenBank/DDBJ whole genome shotgun (WGS) entry which is preliminary data.</text>
</comment>
<dbReference type="SUPFAM" id="SSF47413">
    <property type="entry name" value="lambda repressor-like DNA-binding domains"/>
    <property type="match status" value="1"/>
</dbReference>
<dbReference type="Proteomes" id="UP001237780">
    <property type="component" value="Unassembled WGS sequence"/>
</dbReference>
<name>A0ABU0SBQ1_9HYPH</name>
<reference evidence="2 3" key="1">
    <citation type="submission" date="2023-07" db="EMBL/GenBank/DDBJ databases">
        <title>Comparative genomics of wheat-associated soil bacteria to identify genetic determinants of phenazine resistance.</title>
        <authorList>
            <person name="Mouncey N."/>
        </authorList>
    </citation>
    <scope>NUCLEOTIDE SEQUENCE [LARGE SCALE GENOMIC DNA]</scope>
    <source>
        <strain evidence="2 3">W4I11</strain>
    </source>
</reference>
<dbReference type="SMART" id="SM00530">
    <property type="entry name" value="HTH_XRE"/>
    <property type="match status" value="1"/>
</dbReference>
<proteinExistence type="predicted"/>